<keyword evidence="2" id="KW-0489">Methyltransferase</keyword>
<dbReference type="Pfam" id="PF08242">
    <property type="entry name" value="Methyltransf_12"/>
    <property type="match status" value="1"/>
</dbReference>
<dbReference type="CDD" id="cd02440">
    <property type="entry name" value="AdoMet_MTases"/>
    <property type="match status" value="1"/>
</dbReference>
<reference evidence="2 3" key="1">
    <citation type="submission" date="2022-09" db="EMBL/GenBank/DDBJ databases">
        <authorList>
            <person name="Han X.L."/>
            <person name="Wang Q."/>
            <person name="Lu T."/>
        </authorList>
    </citation>
    <scope>NUCLEOTIDE SEQUENCE [LARGE SCALE GENOMIC DNA]</scope>
    <source>
        <strain evidence="2 3">WQ 127069</strain>
    </source>
</reference>
<dbReference type="Gene3D" id="3.40.50.150">
    <property type="entry name" value="Vaccinia Virus protein VP39"/>
    <property type="match status" value="1"/>
</dbReference>
<sequence>MTEDLTFNSKMAAVYEKNTRISIPTYNSLFAMIQSYYRVQLGEKAASLLLIGAGGGNELSAWGPSNPGWTFTGVDPSEEMLKIAKHKVVELGLESRVSLIQGTTDDLPKTHLKFDAASCILVLHFIDDVQEKLKLLGSIKDKLKSGAPFILVSAYGNHDESELQARLNVWKSFWIDAGRESSEVDEMVRSAITRLSLLPEKQIEELLAESGFMKITRFYSTGLFAGWICHTE</sequence>
<evidence type="ECO:0000313" key="3">
    <source>
        <dbReference type="Proteomes" id="UP001652445"/>
    </source>
</evidence>
<dbReference type="InterPro" id="IPR029063">
    <property type="entry name" value="SAM-dependent_MTases_sf"/>
</dbReference>
<protein>
    <submittedName>
        <fullName evidence="2">Class I SAM-dependent methyltransferase</fullName>
    </submittedName>
</protein>
<dbReference type="PANTHER" id="PTHR43861">
    <property type="entry name" value="TRANS-ACONITATE 2-METHYLTRANSFERASE-RELATED"/>
    <property type="match status" value="1"/>
</dbReference>
<feature type="domain" description="Methyltransferase type 12" evidence="1">
    <location>
        <begin position="51"/>
        <end position="147"/>
    </location>
</feature>
<dbReference type="GO" id="GO:0008168">
    <property type="term" value="F:methyltransferase activity"/>
    <property type="evidence" value="ECO:0007669"/>
    <property type="project" value="UniProtKB-KW"/>
</dbReference>
<dbReference type="InterPro" id="IPR013217">
    <property type="entry name" value="Methyltransf_12"/>
</dbReference>
<dbReference type="PANTHER" id="PTHR43861:SF6">
    <property type="entry name" value="METHYLTRANSFERASE TYPE 11"/>
    <property type="match status" value="1"/>
</dbReference>
<comment type="caution">
    <text evidence="2">The sequence shown here is derived from an EMBL/GenBank/DDBJ whole genome shotgun (WGS) entry which is preliminary data.</text>
</comment>
<dbReference type="GO" id="GO:0032259">
    <property type="term" value="P:methylation"/>
    <property type="evidence" value="ECO:0007669"/>
    <property type="project" value="UniProtKB-KW"/>
</dbReference>
<gene>
    <name evidence="2" type="ORF">OB236_09230</name>
</gene>
<accession>A0ABT2UCI7</accession>
<dbReference type="SUPFAM" id="SSF53335">
    <property type="entry name" value="S-adenosyl-L-methionine-dependent methyltransferases"/>
    <property type="match status" value="1"/>
</dbReference>
<keyword evidence="2" id="KW-0808">Transferase</keyword>
<organism evidence="2 3">
    <name type="scientific">Paenibacillus baimaensis</name>
    <dbReference type="NCBI Taxonomy" id="2982185"/>
    <lineage>
        <taxon>Bacteria</taxon>
        <taxon>Bacillati</taxon>
        <taxon>Bacillota</taxon>
        <taxon>Bacilli</taxon>
        <taxon>Bacillales</taxon>
        <taxon>Paenibacillaceae</taxon>
        <taxon>Paenibacillus</taxon>
    </lineage>
</organism>
<evidence type="ECO:0000313" key="2">
    <source>
        <dbReference type="EMBL" id="MCU6792310.1"/>
    </source>
</evidence>
<dbReference type="Proteomes" id="UP001652445">
    <property type="component" value="Unassembled WGS sequence"/>
</dbReference>
<keyword evidence="3" id="KW-1185">Reference proteome</keyword>
<proteinExistence type="predicted"/>
<name>A0ABT2UCI7_9BACL</name>
<dbReference type="EMBL" id="JAOQIO010000022">
    <property type="protein sequence ID" value="MCU6792310.1"/>
    <property type="molecule type" value="Genomic_DNA"/>
</dbReference>
<dbReference type="RefSeq" id="WP_262683699.1">
    <property type="nucleotide sequence ID" value="NZ_JAOQIO010000022.1"/>
</dbReference>
<evidence type="ECO:0000259" key="1">
    <source>
        <dbReference type="Pfam" id="PF08242"/>
    </source>
</evidence>